<evidence type="ECO:0000313" key="2">
    <source>
        <dbReference type="Proteomes" id="UP000239007"/>
    </source>
</evidence>
<accession>A0A2S7USU5</accession>
<comment type="caution">
    <text evidence="1">The sequence shown here is derived from an EMBL/GenBank/DDBJ whole genome shotgun (WGS) entry which is preliminary data.</text>
</comment>
<gene>
    <name evidence="1" type="ORF">BTO11_00915</name>
</gene>
<protein>
    <submittedName>
        <fullName evidence="1">Uncharacterized protein</fullName>
    </submittedName>
</protein>
<keyword evidence="2" id="KW-1185">Reference proteome</keyword>
<dbReference type="AlphaFoldDB" id="A0A2S7USU5"/>
<evidence type="ECO:0000313" key="1">
    <source>
        <dbReference type="EMBL" id="PQJ52351.1"/>
    </source>
</evidence>
<proteinExistence type="predicted"/>
<reference evidence="1 2" key="1">
    <citation type="submission" date="2016-12" db="EMBL/GenBank/DDBJ databases">
        <title>Diversity of luminous bacteria.</title>
        <authorList>
            <person name="Yoshizawa S."/>
            <person name="Kogure K."/>
        </authorList>
    </citation>
    <scope>NUCLEOTIDE SEQUENCE [LARGE SCALE GENOMIC DNA]</scope>
    <source>
        <strain evidence="1 2">SA4-48</strain>
    </source>
</reference>
<dbReference type="OrthoDB" id="7065127at2"/>
<dbReference type="RefSeq" id="WP_105050810.1">
    <property type="nucleotide sequence ID" value="NZ_BMYG01000005.1"/>
</dbReference>
<sequence>MQVGEQTENRFFSLLGEALRLLYEAERTEETFLQNCLVTSSILTITYSLEAAANCILEALEEPVNERQYDTLKKFELVLNKNTGKSLDKSCKEYQGIKNLIKLRNDSVHPKVSSKKIQYKSQKLEGELSWLHKSIEKKKLKKQNVQNMTYERGRWSISEAELAINAVVDFLNIYVCDWWELDQDYRDYIFLPLTNIAYNDDPRMYDCDTLRMLEIFKDRIQLKIVNLPSLPSSLSNF</sequence>
<dbReference type="EMBL" id="MSCH01000003">
    <property type="protein sequence ID" value="PQJ52351.1"/>
    <property type="molecule type" value="Genomic_DNA"/>
</dbReference>
<dbReference type="Proteomes" id="UP000239007">
    <property type="component" value="Unassembled WGS sequence"/>
</dbReference>
<organism evidence="1 2">
    <name type="scientific">Psychrosphaera saromensis</name>
    <dbReference type="NCBI Taxonomy" id="716813"/>
    <lineage>
        <taxon>Bacteria</taxon>
        <taxon>Pseudomonadati</taxon>
        <taxon>Pseudomonadota</taxon>
        <taxon>Gammaproteobacteria</taxon>
        <taxon>Alteromonadales</taxon>
        <taxon>Pseudoalteromonadaceae</taxon>
        <taxon>Psychrosphaera</taxon>
    </lineage>
</organism>
<name>A0A2S7USU5_9GAMM</name>